<evidence type="ECO:0000256" key="2">
    <source>
        <dbReference type="ARBA" id="ARBA00001946"/>
    </source>
</evidence>
<reference evidence="10 11" key="1">
    <citation type="journal article" date="2012" name="J. Bacteriol.">
        <title>Complete genome sequence of a thermophilic methanogen, Methanocella conradii HZ254, isolated from Chinese rice field soil.</title>
        <authorList>
            <person name="Lu Z."/>
            <person name="Lu Y."/>
        </authorList>
    </citation>
    <scope>NUCLEOTIDE SEQUENCE [LARGE SCALE GENOMIC DNA]</scope>
    <source>
        <strain evidence="11">DSM 24694 / JCM 17849 / CGMCC 1.5162 / HZ254</strain>
    </source>
</reference>
<keyword evidence="11" id="KW-1185">Reference proteome</keyword>
<evidence type="ECO:0000256" key="3">
    <source>
        <dbReference type="ARBA" id="ARBA00013093"/>
    </source>
</evidence>
<keyword evidence="4 9" id="KW-0479">Metal-binding</keyword>
<evidence type="ECO:0000256" key="7">
    <source>
        <dbReference type="ARBA" id="ARBA00023277"/>
    </source>
</evidence>
<evidence type="ECO:0000256" key="5">
    <source>
        <dbReference type="ARBA" id="ARBA00022801"/>
    </source>
</evidence>
<dbReference type="PANTHER" id="PTHR20854:SF4">
    <property type="entry name" value="INOSITOL-1-MONOPHOSPHATASE-RELATED"/>
    <property type="match status" value="1"/>
</dbReference>
<keyword evidence="7" id="KW-0119">Carbohydrate metabolism</keyword>
<dbReference type="KEGG" id="mez:Mtc_1047"/>
<dbReference type="PANTHER" id="PTHR20854">
    <property type="entry name" value="INOSITOL MONOPHOSPHATASE"/>
    <property type="match status" value="1"/>
</dbReference>
<dbReference type="EC" id="3.1.3.11" evidence="3"/>
<dbReference type="SUPFAM" id="SSF56655">
    <property type="entry name" value="Carbohydrate phosphatase"/>
    <property type="match status" value="1"/>
</dbReference>
<dbReference type="eggNOG" id="arCOG01349">
    <property type="taxonomic scope" value="Archaea"/>
</dbReference>
<evidence type="ECO:0000256" key="6">
    <source>
        <dbReference type="ARBA" id="ARBA00022842"/>
    </source>
</evidence>
<dbReference type="AlphaFoldDB" id="H8I6X3"/>
<proteinExistence type="inferred from homology"/>
<organism evidence="10 11">
    <name type="scientific">Methanocella conradii (strain DSM 24694 / JCM 17849 / CGMCC 1.5162 / HZ254)</name>
    <dbReference type="NCBI Taxonomy" id="1041930"/>
    <lineage>
        <taxon>Archaea</taxon>
        <taxon>Methanobacteriati</taxon>
        <taxon>Methanobacteriota</taxon>
        <taxon>Stenosarchaea group</taxon>
        <taxon>Methanomicrobia</taxon>
        <taxon>Methanocellales</taxon>
        <taxon>Methanocellaceae</taxon>
        <taxon>Methanocella</taxon>
    </lineage>
</organism>
<feature type="binding site" evidence="9">
    <location>
        <position position="94"/>
    </location>
    <ligand>
        <name>Mg(2+)</name>
        <dbReference type="ChEBI" id="CHEBI:18420"/>
        <label>1</label>
        <note>catalytic</note>
    </ligand>
</feature>
<dbReference type="GO" id="GO:0046872">
    <property type="term" value="F:metal ion binding"/>
    <property type="evidence" value="ECO:0007669"/>
    <property type="project" value="UniProtKB-KW"/>
</dbReference>
<evidence type="ECO:0000256" key="8">
    <source>
        <dbReference type="ARBA" id="ARBA00038103"/>
    </source>
</evidence>
<accession>H8I6X3</accession>
<sequence length="273" mass="29733">MVRPMDELALVRRMAEGVLERSKEYLLSHEDYGEVLKRRKTDVTRKIDMVAEEALDAIIMEEGIRARVISEEVGERVVPHGKEPEYTLVMDPIDGSANLVLGIPYYCTSLALSKKTSGATFADVDAGAVAATWGGTFYASKNGGAYYEGERISTMEHPEKPKYAIYSYGAGPLPKGVIVLQEENCVVRTMGSIALDMCMVAKGAFDAIIDSRNRISGYDIMAASLILREAGGFLTDYHGRGLSDKPVSIRGISILGAANESLHDKLLKAFSQA</sequence>
<evidence type="ECO:0000256" key="1">
    <source>
        <dbReference type="ARBA" id="ARBA00001273"/>
    </source>
</evidence>
<keyword evidence="6 9" id="KW-0460">Magnesium</keyword>
<gene>
    <name evidence="10" type="primary">fbp</name>
    <name evidence="10" type="ordered locus">Mtc_1047</name>
</gene>
<dbReference type="Proteomes" id="UP000005233">
    <property type="component" value="Chromosome"/>
</dbReference>
<dbReference type="Pfam" id="PF00459">
    <property type="entry name" value="Inositol_P"/>
    <property type="match status" value="1"/>
</dbReference>
<dbReference type="STRING" id="1041930.Mtc_1047"/>
<name>H8I6X3_METCZ</name>
<comment type="similarity">
    <text evidence="8">Belongs to the inositol monophosphatase superfamily. FBPase class 4 family.</text>
</comment>
<dbReference type="Gene3D" id="3.30.540.10">
    <property type="entry name" value="Fructose-1,6-Bisphosphatase, subunit A, domain 1"/>
    <property type="match status" value="1"/>
</dbReference>
<dbReference type="GO" id="GO:0042132">
    <property type="term" value="F:fructose 1,6-bisphosphate 1-phosphatase activity"/>
    <property type="evidence" value="ECO:0007669"/>
    <property type="project" value="UniProtKB-EC"/>
</dbReference>
<dbReference type="HOGENOM" id="CLU_044118_5_0_2"/>
<protein>
    <recommendedName>
        <fullName evidence="3">fructose-bisphosphatase</fullName>
        <ecNumber evidence="3">3.1.3.11</ecNumber>
    </recommendedName>
</protein>
<dbReference type="GO" id="GO:0006020">
    <property type="term" value="P:inositol metabolic process"/>
    <property type="evidence" value="ECO:0007669"/>
    <property type="project" value="TreeGrafter"/>
</dbReference>
<keyword evidence="5 10" id="KW-0378">Hydrolase</keyword>
<feature type="binding site" evidence="9">
    <location>
        <position position="219"/>
    </location>
    <ligand>
        <name>Mg(2+)</name>
        <dbReference type="ChEBI" id="CHEBI:18420"/>
        <label>1</label>
        <note>catalytic</note>
    </ligand>
</feature>
<dbReference type="PRINTS" id="PR00377">
    <property type="entry name" value="IMPHPHTASES"/>
</dbReference>
<feature type="binding site" evidence="9">
    <location>
        <position position="93"/>
    </location>
    <ligand>
        <name>Mg(2+)</name>
        <dbReference type="ChEBI" id="CHEBI:18420"/>
        <label>2</label>
    </ligand>
</feature>
<comment type="cofactor">
    <cofactor evidence="2 9">
        <name>Mg(2+)</name>
        <dbReference type="ChEBI" id="CHEBI:18420"/>
    </cofactor>
</comment>
<dbReference type="Gene3D" id="3.40.190.80">
    <property type="match status" value="1"/>
</dbReference>
<comment type="catalytic activity">
    <reaction evidence="1">
        <text>beta-D-fructose 1,6-bisphosphate + H2O = beta-D-fructose 6-phosphate + phosphate</text>
        <dbReference type="Rhea" id="RHEA:11064"/>
        <dbReference type="ChEBI" id="CHEBI:15377"/>
        <dbReference type="ChEBI" id="CHEBI:32966"/>
        <dbReference type="ChEBI" id="CHEBI:43474"/>
        <dbReference type="ChEBI" id="CHEBI:57634"/>
        <dbReference type="EC" id="3.1.3.11"/>
    </reaction>
</comment>
<dbReference type="FunFam" id="3.40.190.80:FF:000020">
    <property type="entry name" value="Fructose-1,6-bisphosphatase/inositol-1-monophosphatase"/>
    <property type="match status" value="1"/>
</dbReference>
<feature type="binding site" evidence="9">
    <location>
        <position position="91"/>
    </location>
    <ligand>
        <name>Mg(2+)</name>
        <dbReference type="ChEBI" id="CHEBI:18420"/>
        <label>1</label>
        <note>catalytic</note>
    </ligand>
</feature>
<dbReference type="GO" id="GO:0007165">
    <property type="term" value="P:signal transduction"/>
    <property type="evidence" value="ECO:0007669"/>
    <property type="project" value="TreeGrafter"/>
</dbReference>
<evidence type="ECO:0000313" key="10">
    <source>
        <dbReference type="EMBL" id="AFC99803.1"/>
    </source>
</evidence>
<evidence type="ECO:0000256" key="9">
    <source>
        <dbReference type="PIRSR" id="PIRSR600760-2"/>
    </source>
</evidence>
<evidence type="ECO:0000256" key="4">
    <source>
        <dbReference type="ARBA" id="ARBA00022723"/>
    </source>
</evidence>
<evidence type="ECO:0000313" key="11">
    <source>
        <dbReference type="Proteomes" id="UP000005233"/>
    </source>
</evidence>
<dbReference type="EMBL" id="CP003243">
    <property type="protein sequence ID" value="AFC99803.1"/>
    <property type="molecule type" value="Genomic_DNA"/>
</dbReference>
<feature type="binding site" evidence="9">
    <location>
        <position position="71"/>
    </location>
    <ligand>
        <name>Mg(2+)</name>
        <dbReference type="ChEBI" id="CHEBI:18420"/>
        <label>1</label>
        <note>catalytic</note>
    </ligand>
</feature>
<dbReference type="GO" id="GO:0008934">
    <property type="term" value="F:inositol monophosphate 1-phosphatase activity"/>
    <property type="evidence" value="ECO:0007669"/>
    <property type="project" value="TreeGrafter"/>
</dbReference>
<dbReference type="InterPro" id="IPR000760">
    <property type="entry name" value="Inositol_monophosphatase-like"/>
</dbReference>